<feature type="transmembrane region" description="Helical" evidence="7">
    <location>
        <begin position="375"/>
        <end position="393"/>
    </location>
</feature>
<protein>
    <submittedName>
        <fullName evidence="9">MFS transporter</fullName>
    </submittedName>
</protein>
<feature type="transmembrane region" description="Helical" evidence="7">
    <location>
        <begin position="309"/>
        <end position="332"/>
    </location>
</feature>
<evidence type="ECO:0000256" key="5">
    <source>
        <dbReference type="ARBA" id="ARBA00022989"/>
    </source>
</evidence>
<comment type="subcellular location">
    <subcellularLocation>
        <location evidence="1">Cell membrane</location>
        <topology evidence="1">Multi-pass membrane protein</topology>
    </subcellularLocation>
</comment>
<dbReference type="GO" id="GO:0005886">
    <property type="term" value="C:plasma membrane"/>
    <property type="evidence" value="ECO:0007669"/>
    <property type="project" value="UniProtKB-SubCell"/>
</dbReference>
<reference evidence="9 10" key="1">
    <citation type="submission" date="2019-02" db="EMBL/GenBank/DDBJ databases">
        <title>Bacterial novel species Mucilaginibacter sp. 17JY9-4 isolated from soil.</title>
        <authorList>
            <person name="Jung H.-Y."/>
        </authorList>
    </citation>
    <scope>NUCLEOTIDE SEQUENCE [LARGE SCALE GENOMIC DNA]</scope>
    <source>
        <strain evidence="9 10">17JY9-4</strain>
    </source>
</reference>
<dbReference type="PANTHER" id="PTHR23517">
    <property type="entry name" value="RESISTANCE PROTEIN MDTM, PUTATIVE-RELATED-RELATED"/>
    <property type="match status" value="1"/>
</dbReference>
<feature type="transmembrane region" description="Helical" evidence="7">
    <location>
        <begin position="79"/>
        <end position="101"/>
    </location>
</feature>
<feature type="transmembrane region" description="Helical" evidence="7">
    <location>
        <begin position="54"/>
        <end position="73"/>
    </location>
</feature>
<dbReference type="OrthoDB" id="5379144at2"/>
<dbReference type="EMBL" id="SEWG01000002">
    <property type="protein sequence ID" value="RYU91368.1"/>
    <property type="molecule type" value="Genomic_DNA"/>
</dbReference>
<feature type="transmembrane region" description="Helical" evidence="7">
    <location>
        <begin position="218"/>
        <end position="238"/>
    </location>
</feature>
<feature type="transmembrane region" description="Helical" evidence="7">
    <location>
        <begin position="283"/>
        <end position="303"/>
    </location>
</feature>
<dbReference type="RefSeq" id="WP_129875627.1">
    <property type="nucleotide sequence ID" value="NZ_SEWG01000002.1"/>
</dbReference>
<evidence type="ECO:0000259" key="8">
    <source>
        <dbReference type="PROSITE" id="PS50850"/>
    </source>
</evidence>
<dbReference type="Gene3D" id="1.20.1250.20">
    <property type="entry name" value="MFS general substrate transporter like domains"/>
    <property type="match status" value="1"/>
</dbReference>
<keyword evidence="4 7" id="KW-0812">Transmembrane</keyword>
<keyword evidence="2" id="KW-0813">Transport</keyword>
<name>A0A4Q5LPL8_9SPHI</name>
<feature type="transmembrane region" description="Helical" evidence="7">
    <location>
        <begin position="344"/>
        <end position="363"/>
    </location>
</feature>
<feature type="transmembrane region" description="Helical" evidence="7">
    <location>
        <begin position="20"/>
        <end position="42"/>
    </location>
</feature>
<feature type="transmembrane region" description="Helical" evidence="7">
    <location>
        <begin position="148"/>
        <end position="165"/>
    </location>
</feature>
<dbReference type="InterPro" id="IPR036259">
    <property type="entry name" value="MFS_trans_sf"/>
</dbReference>
<organism evidence="9 10">
    <name type="scientific">Mucilaginibacter terrigena</name>
    <dbReference type="NCBI Taxonomy" id="2492395"/>
    <lineage>
        <taxon>Bacteria</taxon>
        <taxon>Pseudomonadati</taxon>
        <taxon>Bacteroidota</taxon>
        <taxon>Sphingobacteriia</taxon>
        <taxon>Sphingobacteriales</taxon>
        <taxon>Sphingobacteriaceae</taxon>
        <taxon>Mucilaginibacter</taxon>
    </lineage>
</organism>
<keyword evidence="6 7" id="KW-0472">Membrane</keyword>
<keyword evidence="3" id="KW-1003">Cell membrane</keyword>
<evidence type="ECO:0000256" key="3">
    <source>
        <dbReference type="ARBA" id="ARBA00022475"/>
    </source>
</evidence>
<dbReference type="PANTHER" id="PTHR23517:SF2">
    <property type="entry name" value="MULTIDRUG RESISTANCE PROTEIN MDTH"/>
    <property type="match status" value="1"/>
</dbReference>
<gene>
    <name evidence="9" type="ORF">EWM62_05355</name>
</gene>
<evidence type="ECO:0000313" key="9">
    <source>
        <dbReference type="EMBL" id="RYU91368.1"/>
    </source>
</evidence>
<dbReference type="PROSITE" id="PS50850">
    <property type="entry name" value="MFS"/>
    <property type="match status" value="1"/>
</dbReference>
<feature type="domain" description="Major facilitator superfamily (MFS) profile" evidence="8">
    <location>
        <begin position="18"/>
        <end position="398"/>
    </location>
</feature>
<feature type="transmembrane region" description="Helical" evidence="7">
    <location>
        <begin position="171"/>
        <end position="188"/>
    </location>
</feature>
<keyword evidence="10" id="KW-1185">Reference proteome</keyword>
<dbReference type="InterPro" id="IPR011701">
    <property type="entry name" value="MFS"/>
</dbReference>
<evidence type="ECO:0000256" key="1">
    <source>
        <dbReference type="ARBA" id="ARBA00004651"/>
    </source>
</evidence>
<evidence type="ECO:0000256" key="7">
    <source>
        <dbReference type="SAM" id="Phobius"/>
    </source>
</evidence>
<feature type="transmembrane region" description="Helical" evidence="7">
    <location>
        <begin position="253"/>
        <end position="276"/>
    </location>
</feature>
<dbReference type="GO" id="GO:0022857">
    <property type="term" value="F:transmembrane transporter activity"/>
    <property type="evidence" value="ECO:0007669"/>
    <property type="project" value="InterPro"/>
</dbReference>
<proteinExistence type="predicted"/>
<evidence type="ECO:0000313" key="10">
    <source>
        <dbReference type="Proteomes" id="UP000293331"/>
    </source>
</evidence>
<comment type="caution">
    <text evidence="9">The sequence shown here is derived from an EMBL/GenBank/DDBJ whole genome shotgun (WGS) entry which is preliminary data.</text>
</comment>
<dbReference type="SUPFAM" id="SSF103473">
    <property type="entry name" value="MFS general substrate transporter"/>
    <property type="match status" value="1"/>
</dbReference>
<evidence type="ECO:0000256" key="6">
    <source>
        <dbReference type="ARBA" id="ARBA00023136"/>
    </source>
</evidence>
<accession>A0A4Q5LPL8</accession>
<dbReference type="AlphaFoldDB" id="A0A4Q5LPL8"/>
<evidence type="ECO:0000256" key="4">
    <source>
        <dbReference type="ARBA" id="ARBA00022692"/>
    </source>
</evidence>
<sequence length="417" mass="45935">MPNIIHLYKKAYSGLSPNSWYLSAAMFVNRSGTMVVPFLSIYCINQLGFNVVQAGYIMALFGIGAILGAFIGGKLTDKIGFYDLQFVTLLSGGILFIILGYQRTFLSLAIGTFVLSFCSEAFRPANSTAIAHYSSPENKTRSYSLNRLAVNLGWAFGGGLGGYLASINYHLLFWVDGCTNILAALLLLKLMPRGAIKKSEVKPVASGPVSSAYKDTTYLWFIFLSTIFGLCFFQFFIMEPVFYKISWHLDERLIGALLALNGILIVIVEMVLINYLEGKRHALIFIVWGVLITGLGFVLLNILPAGLATATLVVVLVTLGEIMSMPFMNSFWITRTNNYNRGEYAALYTMSWSAAQVFAPALGSQVINYGGFDSLWWLLGILSLLTAGGYYLLYKSNNNIIEIVDAEDIAALPQQLP</sequence>
<dbReference type="Proteomes" id="UP000293331">
    <property type="component" value="Unassembled WGS sequence"/>
</dbReference>
<evidence type="ECO:0000256" key="2">
    <source>
        <dbReference type="ARBA" id="ARBA00022448"/>
    </source>
</evidence>
<dbReference type="InterPro" id="IPR020846">
    <property type="entry name" value="MFS_dom"/>
</dbReference>
<keyword evidence="5 7" id="KW-1133">Transmembrane helix</keyword>
<dbReference type="Pfam" id="PF07690">
    <property type="entry name" value="MFS_1"/>
    <property type="match status" value="1"/>
</dbReference>
<dbReference type="InterPro" id="IPR050171">
    <property type="entry name" value="MFS_Transporters"/>
</dbReference>